<dbReference type="AlphaFoldDB" id="A0AA38M901"/>
<evidence type="ECO:0000313" key="2">
    <source>
        <dbReference type="EMBL" id="KAJ3647691.1"/>
    </source>
</evidence>
<dbReference type="EMBL" id="JALNTZ010000006">
    <property type="protein sequence ID" value="KAJ3647691.1"/>
    <property type="molecule type" value="Genomic_DNA"/>
</dbReference>
<keyword evidence="3" id="KW-1185">Reference proteome</keyword>
<gene>
    <name evidence="2" type="ORF">Zmor_019555</name>
</gene>
<name>A0AA38M901_9CUCU</name>
<evidence type="ECO:0000259" key="1">
    <source>
        <dbReference type="Pfam" id="PF21787"/>
    </source>
</evidence>
<sequence>MKLPFPAIRTLNFHLQNLEFKSGVLDEIIGFLKIKCESLNQDFGRDCMVALDEMDIKAGIDYCVHSGTYIGGITLPKHEGVATKALVILVGGITTRWKQIVSYYFTGDSMNGAVLADVFKEVFKKISAIGLKVHSVTSDLRSANQAMWKTFGIKAGRKCETKNYVLNPVNGEKIYFLADGPHLLKNIKQCLVQNKIIQLPNDFVEKYKLTSDLVDVQHIKDFCEEEGKFELQFASKLNVDLLQCNHFNKMKVSNSLNVLNRNVSCGIKFDAEEEREDKSSLTTAVFIDVVLI</sequence>
<dbReference type="InterPro" id="IPR048365">
    <property type="entry name" value="TNP-like_RNaseH_N"/>
</dbReference>
<evidence type="ECO:0000313" key="3">
    <source>
        <dbReference type="Proteomes" id="UP001168821"/>
    </source>
</evidence>
<protein>
    <recommendedName>
        <fullName evidence="1">Transposable element P transposase-like RNase H domain-containing protein</fullName>
    </recommendedName>
</protein>
<dbReference type="Proteomes" id="UP001168821">
    <property type="component" value="Unassembled WGS sequence"/>
</dbReference>
<proteinExistence type="predicted"/>
<dbReference type="Pfam" id="PF21787">
    <property type="entry name" value="TNP-like_RNaseH_N"/>
    <property type="match status" value="1"/>
</dbReference>
<organism evidence="2 3">
    <name type="scientific">Zophobas morio</name>
    <dbReference type="NCBI Taxonomy" id="2755281"/>
    <lineage>
        <taxon>Eukaryota</taxon>
        <taxon>Metazoa</taxon>
        <taxon>Ecdysozoa</taxon>
        <taxon>Arthropoda</taxon>
        <taxon>Hexapoda</taxon>
        <taxon>Insecta</taxon>
        <taxon>Pterygota</taxon>
        <taxon>Neoptera</taxon>
        <taxon>Endopterygota</taxon>
        <taxon>Coleoptera</taxon>
        <taxon>Polyphaga</taxon>
        <taxon>Cucujiformia</taxon>
        <taxon>Tenebrionidae</taxon>
        <taxon>Zophobas</taxon>
    </lineage>
</organism>
<feature type="domain" description="Transposable element P transposase-like RNase H" evidence="1">
    <location>
        <begin position="21"/>
        <end position="152"/>
    </location>
</feature>
<reference evidence="2" key="1">
    <citation type="journal article" date="2023" name="G3 (Bethesda)">
        <title>Whole genome assemblies of Zophobas morio and Tenebrio molitor.</title>
        <authorList>
            <person name="Kaur S."/>
            <person name="Stinson S.A."/>
            <person name="diCenzo G.C."/>
        </authorList>
    </citation>
    <scope>NUCLEOTIDE SEQUENCE</scope>
    <source>
        <strain evidence="2">QUZm001</strain>
    </source>
</reference>
<accession>A0AA38M901</accession>
<comment type="caution">
    <text evidence="2">The sequence shown here is derived from an EMBL/GenBank/DDBJ whole genome shotgun (WGS) entry which is preliminary data.</text>
</comment>